<dbReference type="Antibodypedia" id="10739">
    <property type="antibodies" value="39 antibodies from 10 providers"/>
</dbReference>
<keyword evidence="3" id="KW-1185">Reference proteome</keyword>
<evidence type="ECO:0000313" key="1">
    <source>
        <dbReference type="Ensembl" id="ENSMUSP00000152429.2"/>
    </source>
</evidence>
<dbReference type="Proteomes" id="UP000000589">
    <property type="component" value="Chromosome 12"/>
</dbReference>
<evidence type="ECO:0000313" key="2">
    <source>
        <dbReference type="MGI" id="MGI:2445085"/>
    </source>
</evidence>
<accession>A0A1Y7VNH8</accession>
<dbReference type="ExpressionAtlas" id="A0A1Y7VNH8">
    <property type="expression patterns" value="baseline and differential"/>
</dbReference>
<dbReference type="VEuPathDB" id="HostDB:ENSMUSG00000042050"/>
<dbReference type="SMR" id="A0A1Y7VNH8"/>
<evidence type="ECO:0000313" key="3">
    <source>
        <dbReference type="Proteomes" id="UP000000589"/>
    </source>
</evidence>
<name>A0A1Y7VNH8_MOUSE</name>
<sequence>MEPGKLQVRFVEEFLDSSRGEAECQLQEGTGLLKKKCRKVKHESR</sequence>
<protein>
    <submittedName>
        <fullName evidence="1">Dynein 2 intermediate chain 1</fullName>
    </submittedName>
</protein>
<organism evidence="1 3">
    <name type="scientific">Mus musculus</name>
    <name type="common">Mouse</name>
    <dbReference type="NCBI Taxonomy" id="10090"/>
    <lineage>
        <taxon>Eukaryota</taxon>
        <taxon>Metazoa</taxon>
        <taxon>Chordata</taxon>
        <taxon>Craniata</taxon>
        <taxon>Vertebrata</taxon>
        <taxon>Euteleostomi</taxon>
        <taxon>Mammalia</taxon>
        <taxon>Eutheria</taxon>
        <taxon>Euarchontoglires</taxon>
        <taxon>Glires</taxon>
        <taxon>Rodentia</taxon>
        <taxon>Myomorpha</taxon>
        <taxon>Muroidea</taxon>
        <taxon>Muridae</taxon>
        <taxon>Murinae</taxon>
        <taxon>Mus</taxon>
        <taxon>Mus</taxon>
    </lineage>
</organism>
<dbReference type="Bgee" id="ENSMUSG00000042050">
    <property type="expression patterns" value="Expressed in retinal neural layer and 172 other cell types or tissues"/>
</dbReference>
<reference evidence="1 3" key="1">
    <citation type="journal article" date="2009" name="PLoS Biol.">
        <title>Lineage-specific biology revealed by a finished genome assembly of the mouse.</title>
        <authorList>
            <consortium name="Mouse Genome Sequencing Consortium"/>
            <person name="Church D.M."/>
            <person name="Goodstadt L."/>
            <person name="Hillier L.W."/>
            <person name="Zody M.C."/>
            <person name="Goldstein S."/>
            <person name="She X."/>
            <person name="Bult C.J."/>
            <person name="Agarwala R."/>
            <person name="Cherry J.L."/>
            <person name="DiCuccio M."/>
            <person name="Hlavina W."/>
            <person name="Kapustin Y."/>
            <person name="Meric P."/>
            <person name="Maglott D."/>
            <person name="Birtle Z."/>
            <person name="Marques A.C."/>
            <person name="Graves T."/>
            <person name="Zhou S."/>
            <person name="Teague B."/>
            <person name="Potamousis K."/>
            <person name="Churas C."/>
            <person name="Place M."/>
            <person name="Herschleb J."/>
            <person name="Runnheim R."/>
            <person name="Forrest D."/>
            <person name="Amos-Landgraf J."/>
            <person name="Schwartz D.C."/>
            <person name="Cheng Z."/>
            <person name="Lindblad-Toh K."/>
            <person name="Eichler E.E."/>
            <person name="Ponting C.P."/>
        </authorList>
    </citation>
    <scope>NUCLEOTIDE SEQUENCE [LARGE SCALE GENOMIC DNA]</scope>
    <source>
        <strain evidence="1 3">C57BL/6J</strain>
    </source>
</reference>
<dbReference type="Ensembl" id="ENSMUST00000222679.2">
    <property type="protein sequence ID" value="ENSMUSP00000152429.2"/>
    <property type="gene ID" value="ENSMUSG00000042050.9"/>
</dbReference>
<reference evidence="1" key="4">
    <citation type="submission" date="2025-09" db="UniProtKB">
        <authorList>
            <consortium name="Ensembl"/>
        </authorList>
    </citation>
    <scope>IDENTIFICATION</scope>
    <source>
        <strain evidence="1">C57BL/6J</strain>
    </source>
</reference>
<gene>
    <name evidence="1 2" type="primary">Dync2i1</name>
    <name evidence="2" type="synonym">Wdr60</name>
</gene>
<dbReference type="AlphaFoldDB" id="A0A1Y7VNH8"/>
<dbReference type="MGI" id="MGI:2445085">
    <property type="gene designation" value="Dync2i1"/>
</dbReference>
<proteinExistence type="predicted"/>
<reference evidence="1 3" key="2">
    <citation type="journal article" date="2011" name="PLoS Biol.">
        <title>Modernizing reference genome assemblies.</title>
        <authorList>
            <person name="Church D.M."/>
            <person name="Schneider V.A."/>
            <person name="Graves T."/>
            <person name="Auger K."/>
            <person name="Cunningham F."/>
            <person name="Bouk N."/>
            <person name="Chen H.C."/>
            <person name="Agarwala R."/>
            <person name="McLaren W.M."/>
            <person name="Ritchie G.R."/>
            <person name="Albracht D."/>
            <person name="Kremitzki M."/>
            <person name="Rock S."/>
            <person name="Kotkiewicz H."/>
            <person name="Kremitzki C."/>
            <person name="Wollam A."/>
            <person name="Trani L."/>
            <person name="Fulton L."/>
            <person name="Fulton R."/>
            <person name="Matthews L."/>
            <person name="Whitehead S."/>
            <person name="Chow W."/>
            <person name="Torrance J."/>
            <person name="Dunn M."/>
            <person name="Harden G."/>
            <person name="Threadgold G."/>
            <person name="Wood J."/>
            <person name="Collins J."/>
            <person name="Heath P."/>
            <person name="Griffiths G."/>
            <person name="Pelan S."/>
            <person name="Grafham D."/>
            <person name="Eichler E.E."/>
            <person name="Weinstock G."/>
            <person name="Mardis E.R."/>
            <person name="Wilson R.K."/>
            <person name="Howe K."/>
            <person name="Flicek P."/>
            <person name="Hubbard T."/>
        </authorList>
    </citation>
    <scope>NUCLEOTIDE SEQUENCE [LARGE SCALE GENOMIC DNA]</scope>
    <source>
        <strain evidence="1 3">C57BL/6J</strain>
    </source>
</reference>
<reference evidence="1" key="3">
    <citation type="submission" date="2025-08" db="UniProtKB">
        <authorList>
            <consortium name="Ensembl"/>
        </authorList>
    </citation>
    <scope>IDENTIFICATION</scope>
    <source>
        <strain evidence="1">C57BL/6J</strain>
    </source>
</reference>
<dbReference type="AGR" id="MGI:2445085"/>
<dbReference type="GeneTree" id="ENSGT00390000013743"/>